<evidence type="ECO:0000313" key="3">
    <source>
        <dbReference type="EMBL" id="ACO10740.1"/>
    </source>
</evidence>
<accession>C1BNY7</accession>
<protein>
    <submittedName>
        <fullName evidence="3">DnaJ homolog subfamily C member 9</fullName>
    </submittedName>
</protein>
<dbReference type="InterPro" id="IPR052594">
    <property type="entry name" value="J_domain-containing_protein"/>
</dbReference>
<dbReference type="InterPro" id="IPR036869">
    <property type="entry name" value="J_dom_sf"/>
</dbReference>
<dbReference type="PROSITE" id="PS50076">
    <property type="entry name" value="DNAJ_2"/>
    <property type="match status" value="1"/>
</dbReference>
<evidence type="ECO:0000256" key="1">
    <source>
        <dbReference type="SAM" id="Coils"/>
    </source>
</evidence>
<dbReference type="PANTHER" id="PTHR44144:SF1">
    <property type="entry name" value="DNAJ HOMOLOG SUBFAMILY C MEMBER 9"/>
    <property type="match status" value="1"/>
</dbReference>
<feature type="coiled-coil region" evidence="1">
    <location>
        <begin position="184"/>
        <end position="211"/>
    </location>
</feature>
<organism evidence="3">
    <name type="scientific">Caligus rogercresseyi</name>
    <name type="common">Sea louse</name>
    <dbReference type="NCBI Taxonomy" id="217165"/>
    <lineage>
        <taxon>Eukaryota</taxon>
        <taxon>Metazoa</taxon>
        <taxon>Ecdysozoa</taxon>
        <taxon>Arthropoda</taxon>
        <taxon>Crustacea</taxon>
        <taxon>Multicrustacea</taxon>
        <taxon>Hexanauplia</taxon>
        <taxon>Copepoda</taxon>
        <taxon>Siphonostomatoida</taxon>
        <taxon>Caligidae</taxon>
        <taxon>Caligus</taxon>
    </lineage>
</organism>
<reference evidence="3" key="1">
    <citation type="submission" date="2009-03" db="EMBL/GenBank/DDBJ databases">
        <title>Caligus rogercresseyi ESTs and full-length cDNAs.</title>
        <authorList>
            <person name="Yasuike M."/>
            <person name="von Schalburg K."/>
            <person name="Cooper G."/>
            <person name="Leong J."/>
            <person name="Jones S.R.M."/>
            <person name="Koop B.F."/>
        </authorList>
    </citation>
    <scope>NUCLEOTIDE SEQUENCE</scope>
    <source>
        <tissue evidence="3">Whole tissue</tissue>
    </source>
</reference>
<dbReference type="InterPro" id="IPR056453">
    <property type="entry name" value="HTH_DNAJC9"/>
</dbReference>
<gene>
    <name evidence="3" type="primary">DNJC9</name>
</gene>
<sequence length="259" mass="29645">MTEKTWKDRIQSLFGTKCPYDALGVAKDCSENAIRKGYYRSSLQCHPDRIQDDSLKEEATEKFQALGAIYGALRDPEKRKLYDDTGVLFDEQENVANWSEYWRVFYKKITMEDIENFRKEFQGSEEESEQLKAAYLKYKGSMIKIIHNVLACDDSDEPRFTDIIREWINEGSVPSFPAFTSETEEAKKLRKRKAKNEAKRAEKALKELGVDSDSDLGSLIAKRQKEREAASSSFLDALAAKYSNSGSPSGKKKRKTSKK</sequence>
<dbReference type="Gene3D" id="1.10.287.110">
    <property type="entry name" value="DnaJ domain"/>
    <property type="match status" value="1"/>
</dbReference>
<dbReference type="PANTHER" id="PTHR44144">
    <property type="entry name" value="DNAJ HOMOLOG SUBFAMILY C MEMBER 9"/>
    <property type="match status" value="1"/>
</dbReference>
<dbReference type="AlphaFoldDB" id="C1BNY7"/>
<dbReference type="CDD" id="cd06257">
    <property type="entry name" value="DnaJ"/>
    <property type="match status" value="1"/>
</dbReference>
<evidence type="ECO:0000259" key="2">
    <source>
        <dbReference type="PROSITE" id="PS50076"/>
    </source>
</evidence>
<dbReference type="EMBL" id="BT076316">
    <property type="protein sequence ID" value="ACO10740.1"/>
    <property type="molecule type" value="mRNA"/>
</dbReference>
<dbReference type="SUPFAM" id="SSF46565">
    <property type="entry name" value="Chaperone J-domain"/>
    <property type="match status" value="1"/>
</dbReference>
<dbReference type="PRINTS" id="PR00625">
    <property type="entry name" value="JDOMAIN"/>
</dbReference>
<proteinExistence type="evidence at transcript level"/>
<dbReference type="Pfam" id="PF00226">
    <property type="entry name" value="DnaJ"/>
    <property type="match status" value="1"/>
</dbReference>
<dbReference type="SMART" id="SM00271">
    <property type="entry name" value="DnaJ"/>
    <property type="match status" value="1"/>
</dbReference>
<dbReference type="InterPro" id="IPR001623">
    <property type="entry name" value="DnaJ_domain"/>
</dbReference>
<dbReference type="GO" id="GO:0031072">
    <property type="term" value="F:heat shock protein binding"/>
    <property type="evidence" value="ECO:0007669"/>
    <property type="project" value="TreeGrafter"/>
</dbReference>
<keyword evidence="1" id="KW-0175">Coiled coil</keyword>
<dbReference type="GO" id="GO:0005737">
    <property type="term" value="C:cytoplasm"/>
    <property type="evidence" value="ECO:0007669"/>
    <property type="project" value="TreeGrafter"/>
</dbReference>
<dbReference type="Pfam" id="PF23302">
    <property type="entry name" value="HTH_DNAJC9"/>
    <property type="match status" value="1"/>
</dbReference>
<feature type="domain" description="J" evidence="2">
    <location>
        <begin position="18"/>
        <end position="86"/>
    </location>
</feature>
<dbReference type="GO" id="GO:0005634">
    <property type="term" value="C:nucleus"/>
    <property type="evidence" value="ECO:0007669"/>
    <property type="project" value="TreeGrafter"/>
</dbReference>
<name>C1BNY7_CALRO</name>